<dbReference type="InterPro" id="IPR025233">
    <property type="entry name" value="DUF4176"/>
</dbReference>
<keyword evidence="2" id="KW-1185">Reference proteome</keyword>
<evidence type="ECO:0000313" key="2">
    <source>
        <dbReference type="Proteomes" id="UP000192408"/>
    </source>
</evidence>
<dbReference type="Pfam" id="PF13780">
    <property type="entry name" value="DUF4176"/>
    <property type="match status" value="1"/>
</dbReference>
<dbReference type="RefSeq" id="WP_084257832.1">
    <property type="nucleotide sequence ID" value="NZ_FWWV01000052.1"/>
</dbReference>
<organism evidence="1 2">
    <name type="scientific">Pasteurella testudinis DSM 23072</name>
    <dbReference type="NCBI Taxonomy" id="1122938"/>
    <lineage>
        <taxon>Bacteria</taxon>
        <taxon>Pseudomonadati</taxon>
        <taxon>Pseudomonadota</taxon>
        <taxon>Gammaproteobacteria</taxon>
        <taxon>Pasteurellales</taxon>
        <taxon>Pasteurellaceae</taxon>
        <taxon>Pasteurella</taxon>
    </lineage>
</organism>
<dbReference type="STRING" id="1122938.SAMN05660772_02847"/>
<proteinExistence type="predicted"/>
<evidence type="ECO:0000313" key="1">
    <source>
        <dbReference type="EMBL" id="SMB88659.1"/>
    </source>
</evidence>
<evidence type="ECO:0008006" key="3">
    <source>
        <dbReference type="Google" id="ProtNLM"/>
    </source>
</evidence>
<name>A0A1W1V5E3_9PAST</name>
<dbReference type="AlphaFoldDB" id="A0A1W1V5E3"/>
<dbReference type="EMBL" id="FWWV01000052">
    <property type="protein sequence ID" value="SMB88659.1"/>
    <property type="molecule type" value="Genomic_DNA"/>
</dbReference>
<sequence>MNILPLGSVVSLRNAEVPAKLMIVARNGILTKNNITGYLDYVACFYPTGVSGSSLQYFNHEDIQEVLFVGYVDDLENKYQERYLENKIPYPKLKLNN</sequence>
<reference evidence="2" key="1">
    <citation type="submission" date="2017-04" db="EMBL/GenBank/DDBJ databases">
        <authorList>
            <person name="Varghese N."/>
            <person name="Submissions S."/>
        </authorList>
    </citation>
    <scope>NUCLEOTIDE SEQUENCE [LARGE SCALE GENOMIC DNA]</scope>
    <source>
        <strain evidence="2">DSM 23072</strain>
    </source>
</reference>
<dbReference type="Proteomes" id="UP000192408">
    <property type="component" value="Unassembled WGS sequence"/>
</dbReference>
<protein>
    <recommendedName>
        <fullName evidence="3">DUF4176 domain-containing protein</fullName>
    </recommendedName>
</protein>
<accession>A0A1W1V5E3</accession>
<gene>
    <name evidence="1" type="ORF">SAMN05660772_02847</name>
</gene>